<accession>A0A6H2A1R4</accession>
<evidence type="ECO:0000313" key="1">
    <source>
        <dbReference type="EMBL" id="QJA53455.1"/>
    </source>
</evidence>
<gene>
    <name evidence="1" type="ORF">TM448A03559_0005</name>
</gene>
<organism evidence="1">
    <name type="scientific">viral metagenome</name>
    <dbReference type="NCBI Taxonomy" id="1070528"/>
    <lineage>
        <taxon>unclassified sequences</taxon>
        <taxon>metagenomes</taxon>
        <taxon>organismal metagenomes</taxon>
    </lineage>
</organism>
<proteinExistence type="predicted"/>
<name>A0A6H2A1R4_9ZZZZ</name>
<sequence>MPEVRIFTCVELFSLLDEPAHSDPQVAQLVQRLIYTALDAKERSALWVAEIEFLRECLGDKNWTLPG</sequence>
<protein>
    <submittedName>
        <fullName evidence="1">Uncharacterized protein</fullName>
    </submittedName>
</protein>
<dbReference type="EMBL" id="MT144423">
    <property type="protein sequence ID" value="QJA53455.1"/>
    <property type="molecule type" value="Genomic_DNA"/>
</dbReference>
<dbReference type="AlphaFoldDB" id="A0A6H2A1R4"/>
<reference evidence="1" key="1">
    <citation type="submission" date="2020-03" db="EMBL/GenBank/DDBJ databases">
        <title>The deep terrestrial virosphere.</title>
        <authorList>
            <person name="Holmfeldt K."/>
            <person name="Nilsson E."/>
            <person name="Simone D."/>
            <person name="Lopez-Fernandez M."/>
            <person name="Wu X."/>
            <person name="de Brujin I."/>
            <person name="Lundin D."/>
            <person name="Andersson A."/>
            <person name="Bertilsson S."/>
            <person name="Dopson M."/>
        </authorList>
    </citation>
    <scope>NUCLEOTIDE SEQUENCE</scope>
    <source>
        <strain evidence="1">TM448A03559</strain>
    </source>
</reference>